<gene>
    <name evidence="3" type="ORF">ACFSGX_08700</name>
</gene>
<sequence length="392" mass="41038">MEVGVISWTYPPEKSGLSVAAREIAQSLAEAGHGVRVLTFDRSGRAMDGAVTVIGCALPAGGALARLRGLPATGHLVGPWAMARAVRAEHARAPFDVVEATNWYAPGLFVALDRRMPFVTRNSTPVATSGAGGRGVRARTDHAAARAVEALSAARSDMLISNTAAHGVKIAALYGVAKPGPAHHVVGLSLDPALVAAGAEAAYPEAASGPVRLLFVGRAEHRKGYDALAPAIEILAAEAERGAIPEFALTMVGVGDDRVADLSAAARARVMAFRRAESEQLYALLAKTHVVVAPSRYESFGLVYQEAMAFGRPIVACAEDPSARLFVGGTGAGLLAERCDASAVAHELRRVIVDPELRRTLHRGSRAAAGRFTRATMGSETVAAYRAMLSRR</sequence>
<dbReference type="PANTHER" id="PTHR45947:SF3">
    <property type="entry name" value="SULFOQUINOVOSYL TRANSFERASE SQD2"/>
    <property type="match status" value="1"/>
</dbReference>
<dbReference type="PANTHER" id="PTHR45947">
    <property type="entry name" value="SULFOQUINOVOSYL TRANSFERASE SQD2"/>
    <property type="match status" value="1"/>
</dbReference>
<protein>
    <submittedName>
        <fullName evidence="3">Glycosyltransferase family 4 protein</fullName>
        <ecNumber evidence="3">2.4.-.-</ecNumber>
    </submittedName>
</protein>
<evidence type="ECO:0000313" key="3">
    <source>
        <dbReference type="EMBL" id="MFD1950843.1"/>
    </source>
</evidence>
<evidence type="ECO:0000313" key="4">
    <source>
        <dbReference type="Proteomes" id="UP001597400"/>
    </source>
</evidence>
<dbReference type="Pfam" id="PF00534">
    <property type="entry name" value="Glycos_transf_1"/>
    <property type="match status" value="1"/>
</dbReference>
<dbReference type="InterPro" id="IPR028098">
    <property type="entry name" value="Glyco_trans_4-like_N"/>
</dbReference>
<keyword evidence="4" id="KW-1185">Reference proteome</keyword>
<keyword evidence="3" id="KW-0328">Glycosyltransferase</keyword>
<evidence type="ECO:0000259" key="2">
    <source>
        <dbReference type="Pfam" id="PF13579"/>
    </source>
</evidence>
<dbReference type="InterPro" id="IPR001296">
    <property type="entry name" value="Glyco_trans_1"/>
</dbReference>
<feature type="domain" description="Glycosyltransferase subfamily 4-like N-terminal" evidence="2">
    <location>
        <begin position="16"/>
        <end position="176"/>
    </location>
</feature>
<name>A0ABW4TZX3_9SPHN</name>
<dbReference type="Pfam" id="PF13579">
    <property type="entry name" value="Glyco_trans_4_4"/>
    <property type="match status" value="1"/>
</dbReference>
<comment type="caution">
    <text evidence="3">The sequence shown here is derived from an EMBL/GenBank/DDBJ whole genome shotgun (WGS) entry which is preliminary data.</text>
</comment>
<dbReference type="RefSeq" id="WP_380929147.1">
    <property type="nucleotide sequence ID" value="NZ_JBHUGS010000002.1"/>
</dbReference>
<dbReference type="Proteomes" id="UP001597400">
    <property type="component" value="Unassembled WGS sequence"/>
</dbReference>
<evidence type="ECO:0000259" key="1">
    <source>
        <dbReference type="Pfam" id="PF00534"/>
    </source>
</evidence>
<organism evidence="3 4">
    <name type="scientific">Sphingomonas arantia</name>
    <dbReference type="NCBI Taxonomy" id="1460676"/>
    <lineage>
        <taxon>Bacteria</taxon>
        <taxon>Pseudomonadati</taxon>
        <taxon>Pseudomonadota</taxon>
        <taxon>Alphaproteobacteria</taxon>
        <taxon>Sphingomonadales</taxon>
        <taxon>Sphingomonadaceae</taxon>
        <taxon>Sphingomonas</taxon>
    </lineage>
</organism>
<dbReference type="SUPFAM" id="SSF53756">
    <property type="entry name" value="UDP-Glycosyltransferase/glycogen phosphorylase"/>
    <property type="match status" value="1"/>
</dbReference>
<dbReference type="EC" id="2.4.-.-" evidence="3"/>
<reference evidence="4" key="1">
    <citation type="journal article" date="2019" name="Int. J. Syst. Evol. Microbiol.">
        <title>The Global Catalogue of Microorganisms (GCM) 10K type strain sequencing project: providing services to taxonomists for standard genome sequencing and annotation.</title>
        <authorList>
            <consortium name="The Broad Institute Genomics Platform"/>
            <consortium name="The Broad Institute Genome Sequencing Center for Infectious Disease"/>
            <person name="Wu L."/>
            <person name="Ma J."/>
        </authorList>
    </citation>
    <scope>NUCLEOTIDE SEQUENCE [LARGE SCALE GENOMIC DNA]</scope>
    <source>
        <strain evidence="4">CGMCC 1.12702</strain>
    </source>
</reference>
<dbReference type="InterPro" id="IPR050194">
    <property type="entry name" value="Glycosyltransferase_grp1"/>
</dbReference>
<dbReference type="EMBL" id="JBHUGS010000002">
    <property type="protein sequence ID" value="MFD1950843.1"/>
    <property type="molecule type" value="Genomic_DNA"/>
</dbReference>
<feature type="domain" description="Glycosyl transferase family 1" evidence="1">
    <location>
        <begin position="208"/>
        <end position="364"/>
    </location>
</feature>
<dbReference type="Gene3D" id="3.40.50.2000">
    <property type="entry name" value="Glycogen Phosphorylase B"/>
    <property type="match status" value="2"/>
</dbReference>
<dbReference type="CDD" id="cd03801">
    <property type="entry name" value="GT4_PimA-like"/>
    <property type="match status" value="1"/>
</dbReference>
<keyword evidence="3" id="KW-0808">Transferase</keyword>
<dbReference type="GO" id="GO:0016757">
    <property type="term" value="F:glycosyltransferase activity"/>
    <property type="evidence" value="ECO:0007669"/>
    <property type="project" value="UniProtKB-KW"/>
</dbReference>
<proteinExistence type="predicted"/>
<accession>A0ABW4TZX3</accession>